<dbReference type="EMBL" id="AYSL01001885">
    <property type="protein sequence ID" value="KTF05286.1"/>
    <property type="molecule type" value="Genomic_DNA"/>
</dbReference>
<proteinExistence type="predicted"/>
<feature type="non-terminal residue" evidence="1">
    <location>
        <position position="1"/>
    </location>
</feature>
<gene>
    <name evidence="1" type="ORF">MGSAQ_003218</name>
</gene>
<evidence type="ECO:0000313" key="1">
    <source>
        <dbReference type="EMBL" id="KTF05286.1"/>
    </source>
</evidence>
<comment type="caution">
    <text evidence="1">The sequence shown here is derived from an EMBL/GenBank/DDBJ whole genome shotgun (WGS) entry which is preliminary data.</text>
</comment>
<protein>
    <submittedName>
        <fullName evidence="1">Uncharacterized protein</fullName>
    </submittedName>
</protein>
<accession>A0A1B6NPF8</accession>
<dbReference type="AlphaFoldDB" id="A0A1B6NPF8"/>
<organism evidence="1">
    <name type="scientific">marine sediment metagenome</name>
    <dbReference type="NCBI Taxonomy" id="412755"/>
    <lineage>
        <taxon>unclassified sequences</taxon>
        <taxon>metagenomes</taxon>
        <taxon>ecological metagenomes</taxon>
    </lineage>
</organism>
<sequence length="46" mass="4565">TDDTLIDQLSGNAAVNGVPVQLEALGANADNVANAVLENSIDSAIA</sequence>
<reference evidence="1" key="1">
    <citation type="submission" date="2013-11" db="EMBL/GenBank/DDBJ databases">
        <title>Microbial diversity, functional groups and degradation webs in Northern and Southern Mediterranean and Red Sea marine crude oil polluted sites.</title>
        <authorList>
            <person name="Daffonchio D."/>
            <person name="Mapelli F."/>
            <person name="Ferrer M."/>
            <person name="Richter M."/>
            <person name="Cherif A."/>
            <person name="Malkawi H.I."/>
            <person name="Yakimov M.M."/>
            <person name="Abdel-Fattah Y.R."/>
            <person name="Blaghen M."/>
            <person name="Golyshin P.N."/>
            <person name="Kalogerakis N."/>
            <person name="Boon N."/>
            <person name="Magagnini M."/>
            <person name="Fava F."/>
        </authorList>
    </citation>
    <scope>NUCLEOTIDE SEQUENCE</scope>
</reference>
<name>A0A1B6NPF8_9ZZZZ</name>